<reference evidence="3 4" key="1">
    <citation type="submission" date="2018-08" db="EMBL/GenBank/DDBJ databases">
        <title>A genome reference for cultivated species of the human gut microbiota.</title>
        <authorList>
            <person name="Zou Y."/>
            <person name="Xue W."/>
            <person name="Luo G."/>
        </authorList>
    </citation>
    <scope>NUCLEOTIDE SEQUENCE [LARGE SCALE GENOMIC DNA]</scope>
    <source>
        <strain evidence="2 4">AF31-21AC</strain>
        <strain evidence="1 3">AM37-1AC</strain>
    </source>
</reference>
<dbReference type="RefSeq" id="WP_118488105.1">
    <property type="nucleotide sequence ID" value="NZ_QRQN01000002.1"/>
</dbReference>
<dbReference type="EMBL" id="QRQN01000002">
    <property type="protein sequence ID" value="RHN11418.1"/>
    <property type="molecule type" value="Genomic_DNA"/>
</dbReference>
<dbReference type="EMBL" id="QSHO01000009">
    <property type="protein sequence ID" value="RHC16380.1"/>
    <property type="molecule type" value="Genomic_DNA"/>
</dbReference>
<evidence type="ECO:0000313" key="2">
    <source>
        <dbReference type="EMBL" id="RHN11418.1"/>
    </source>
</evidence>
<dbReference type="AlphaFoldDB" id="A0A413Z508"/>
<sequence>MGKITDMNTRALENAENYDDAKLNGLFDAKEFCTELSNLINSKGLKIDEILDHCYISRSYLMDMKNPSKNIQPKRNKILDLCLGINASKEETNTLLRLAHYQPLDSRGENLDRIIIWGLAQKKNNEEIRSKLYEYGYTEFWEQ</sequence>
<organism evidence="1 3">
    <name type="scientific">Roseburia intestinalis</name>
    <dbReference type="NCBI Taxonomy" id="166486"/>
    <lineage>
        <taxon>Bacteria</taxon>
        <taxon>Bacillati</taxon>
        <taxon>Bacillota</taxon>
        <taxon>Clostridia</taxon>
        <taxon>Lachnospirales</taxon>
        <taxon>Lachnospiraceae</taxon>
        <taxon>Roseburia</taxon>
    </lineage>
</organism>
<accession>A0A413Z508</accession>
<name>A0A413Z508_9FIRM</name>
<evidence type="ECO:0000313" key="4">
    <source>
        <dbReference type="Proteomes" id="UP000283586"/>
    </source>
</evidence>
<evidence type="ECO:0000313" key="3">
    <source>
        <dbReference type="Proteomes" id="UP000283513"/>
    </source>
</evidence>
<gene>
    <name evidence="1" type="ORF">DW856_11360</name>
    <name evidence="2" type="ORF">DWZ31_02090</name>
</gene>
<dbReference type="Proteomes" id="UP000283513">
    <property type="component" value="Unassembled WGS sequence"/>
</dbReference>
<comment type="caution">
    <text evidence="1">The sequence shown here is derived from an EMBL/GenBank/DDBJ whole genome shotgun (WGS) entry which is preliminary data.</text>
</comment>
<evidence type="ECO:0000313" key="1">
    <source>
        <dbReference type="EMBL" id="RHC16380.1"/>
    </source>
</evidence>
<protein>
    <recommendedName>
        <fullName evidence="5">XRE family transcriptional regulator</fullName>
    </recommendedName>
</protein>
<proteinExistence type="predicted"/>
<dbReference type="Proteomes" id="UP000283586">
    <property type="component" value="Unassembled WGS sequence"/>
</dbReference>
<evidence type="ECO:0008006" key="5">
    <source>
        <dbReference type="Google" id="ProtNLM"/>
    </source>
</evidence>